<dbReference type="EMBL" id="CAEZTD010000024">
    <property type="protein sequence ID" value="CAB4557462.1"/>
    <property type="molecule type" value="Genomic_DNA"/>
</dbReference>
<name>A0A6J6D132_9ZZZZ</name>
<dbReference type="AlphaFoldDB" id="A0A6J6D132"/>
<organism evidence="1">
    <name type="scientific">freshwater metagenome</name>
    <dbReference type="NCBI Taxonomy" id="449393"/>
    <lineage>
        <taxon>unclassified sequences</taxon>
        <taxon>metagenomes</taxon>
        <taxon>ecological metagenomes</taxon>
    </lineage>
</organism>
<sequence>MLDDLVRAVRRPDVVGAQPVPEVFGQGLTQRGEFAVGVAVDCAECAFDAAQNVGNDIAGNRVRVLVDVELNSHVRLRCTVRLSAAQVVANRQIVKAGHLASLKAER</sequence>
<reference evidence="1" key="1">
    <citation type="submission" date="2020-05" db="EMBL/GenBank/DDBJ databases">
        <authorList>
            <person name="Chiriac C."/>
            <person name="Salcher M."/>
            <person name="Ghai R."/>
            <person name="Kavagutti S V."/>
        </authorList>
    </citation>
    <scope>NUCLEOTIDE SEQUENCE</scope>
</reference>
<accession>A0A6J6D132</accession>
<evidence type="ECO:0000313" key="1">
    <source>
        <dbReference type="EMBL" id="CAB4557462.1"/>
    </source>
</evidence>
<proteinExistence type="predicted"/>
<protein>
    <submittedName>
        <fullName evidence="1">Unannotated protein</fullName>
    </submittedName>
</protein>
<gene>
    <name evidence="1" type="ORF">UFOPK1591_00483</name>
</gene>